<keyword evidence="2" id="KW-0732">Signal</keyword>
<evidence type="ECO:0000256" key="1">
    <source>
        <dbReference type="SAM" id="MobiDB-lite"/>
    </source>
</evidence>
<reference evidence="3 4" key="1">
    <citation type="journal article" date="2012" name="J. Bacteriol.">
        <title>Genome sequences for six rhodanobacter strains, isolated from soils and the terrestrial subsurface, with variable denitrification capabilities.</title>
        <authorList>
            <person name="Kostka J.E."/>
            <person name="Green S.J."/>
            <person name="Rishishwar L."/>
            <person name="Prakash O."/>
            <person name="Katz L.S."/>
            <person name="Marino-Ramirez L."/>
            <person name="Jordan I.K."/>
            <person name="Munk C."/>
            <person name="Ivanova N."/>
            <person name="Mikhailova N."/>
            <person name="Watson D.B."/>
            <person name="Brown S.D."/>
            <person name="Palumbo A.V."/>
            <person name="Brooks S.C."/>
        </authorList>
    </citation>
    <scope>NUCLEOTIDE SEQUENCE [LARGE SCALE GENOMIC DNA]</scope>
    <source>
        <strain evidence="4">Jip2T</strain>
    </source>
</reference>
<dbReference type="RefSeq" id="WP_007079834.1">
    <property type="nucleotide sequence ID" value="NZ_AJXU01000005.1"/>
</dbReference>
<dbReference type="Proteomes" id="UP000004210">
    <property type="component" value="Unassembled WGS sequence"/>
</dbReference>
<feature type="signal peptide" evidence="2">
    <location>
        <begin position="1"/>
        <end position="24"/>
    </location>
</feature>
<dbReference type="eggNOG" id="ENOG50301YW">
    <property type="taxonomic scope" value="Bacteria"/>
</dbReference>
<evidence type="ECO:0000256" key="2">
    <source>
        <dbReference type="SAM" id="SignalP"/>
    </source>
</evidence>
<name>I4VZZ1_9GAMM</name>
<evidence type="ECO:0008006" key="5">
    <source>
        <dbReference type="Google" id="ProtNLM"/>
    </source>
</evidence>
<evidence type="ECO:0000313" key="3">
    <source>
        <dbReference type="EMBL" id="EIL92782.1"/>
    </source>
</evidence>
<feature type="compositionally biased region" description="Pro residues" evidence="1">
    <location>
        <begin position="26"/>
        <end position="54"/>
    </location>
</feature>
<dbReference type="InterPro" id="IPR018247">
    <property type="entry name" value="EF_Hand_1_Ca_BS"/>
</dbReference>
<sequence>MKSRKPWLSFVAAGSLLFTGSLLAQNPPPPPAPPPPPPASMPPVPPPAPVPPSSEMPSPAEAVPAAPTAPTAPAAPAAPTADQASYQTSQGELTVRSTPAPAPQIGPAPDFAQLSAGGKGITEAQAVAYPPLANDFLHADSNRNGSISKAEYQRWARQP</sequence>
<dbReference type="PATRIC" id="fig|1163408.3.peg.198"/>
<accession>I4VZZ1</accession>
<feature type="compositionally biased region" description="Polar residues" evidence="1">
    <location>
        <begin position="82"/>
        <end position="97"/>
    </location>
</feature>
<proteinExistence type="predicted"/>
<dbReference type="OrthoDB" id="5959800at2"/>
<evidence type="ECO:0000313" key="4">
    <source>
        <dbReference type="Proteomes" id="UP000004210"/>
    </source>
</evidence>
<protein>
    <recommendedName>
        <fullName evidence="5">EF-hand domain-containing protein</fullName>
    </recommendedName>
</protein>
<organism evidence="3 4">
    <name type="scientific">Rhodanobacter fulvus Jip2</name>
    <dbReference type="NCBI Taxonomy" id="1163408"/>
    <lineage>
        <taxon>Bacteria</taxon>
        <taxon>Pseudomonadati</taxon>
        <taxon>Pseudomonadota</taxon>
        <taxon>Gammaproteobacteria</taxon>
        <taxon>Lysobacterales</taxon>
        <taxon>Rhodanobacteraceae</taxon>
        <taxon>Rhodanobacter</taxon>
    </lineage>
</organism>
<feature type="region of interest" description="Disordered" evidence="1">
    <location>
        <begin position="21"/>
        <end position="114"/>
    </location>
</feature>
<feature type="compositionally biased region" description="Low complexity" evidence="1">
    <location>
        <begin position="55"/>
        <end position="81"/>
    </location>
</feature>
<comment type="caution">
    <text evidence="3">The sequence shown here is derived from an EMBL/GenBank/DDBJ whole genome shotgun (WGS) entry which is preliminary data.</text>
</comment>
<gene>
    <name evidence="3" type="ORF">UU9_00959</name>
</gene>
<feature type="region of interest" description="Disordered" evidence="1">
    <location>
        <begin position="139"/>
        <end position="159"/>
    </location>
</feature>
<feature type="chain" id="PRO_5003697422" description="EF-hand domain-containing protein" evidence="2">
    <location>
        <begin position="25"/>
        <end position="159"/>
    </location>
</feature>
<dbReference type="PROSITE" id="PS00018">
    <property type="entry name" value="EF_HAND_1"/>
    <property type="match status" value="1"/>
</dbReference>
<dbReference type="STRING" id="1163408.UU9_00959"/>
<keyword evidence="4" id="KW-1185">Reference proteome</keyword>
<dbReference type="AlphaFoldDB" id="I4VZZ1"/>
<dbReference type="EMBL" id="AJXU01000005">
    <property type="protein sequence ID" value="EIL92782.1"/>
    <property type="molecule type" value="Genomic_DNA"/>
</dbReference>